<dbReference type="GeneID" id="19958489"/>
<organism evidence="2 3">
    <name type="scientific">Plasmodium vinckei vinckei</name>
    <dbReference type="NCBI Taxonomy" id="54757"/>
    <lineage>
        <taxon>Eukaryota</taxon>
        <taxon>Sar</taxon>
        <taxon>Alveolata</taxon>
        <taxon>Apicomplexa</taxon>
        <taxon>Aconoidasida</taxon>
        <taxon>Haemosporida</taxon>
        <taxon>Plasmodiidae</taxon>
        <taxon>Plasmodium</taxon>
        <taxon>Plasmodium (Vinckeia)</taxon>
    </lineage>
</organism>
<dbReference type="VEuPathDB" id="PlasmoDB:PVVCY_1302960"/>
<dbReference type="RefSeq" id="XP_037490800.1">
    <property type="nucleotide sequence ID" value="XM_037634748.1"/>
</dbReference>
<feature type="chain" id="PRO_5019193357" evidence="1">
    <location>
        <begin position="26"/>
        <end position="259"/>
    </location>
</feature>
<feature type="signal peptide" evidence="1">
    <location>
        <begin position="1"/>
        <end position="25"/>
    </location>
</feature>
<evidence type="ECO:0000313" key="2">
    <source>
        <dbReference type="EMBL" id="VEV58359.1"/>
    </source>
</evidence>
<sequence>MNKGYIKITLALLSIVGCMQNIAFASETAATTNSSNDDDKYQAYFDPVAAKKHLEAKHAKEAKQGADIMTEALSLYADVVNLLWNPNGAKDFDDTFIEGYFPKVYNENLAVVQHRYASSVKSWPLFYHALANKVELSEKKTVILLVSSNIEDSYYHFNKEYINPIVKSANSFRPYIDSEDDIRGGKLIKIYANLVGFIIEKEEDCVKITYVSSFNLDFSPGFPDHIARKVLADRILKVINLKNIFKSDKPLSMWNFQKK</sequence>
<reference evidence="2 3" key="1">
    <citation type="submission" date="2019-01" db="EMBL/GenBank/DDBJ databases">
        <authorList>
            <person name="Ramaprasad A."/>
        </authorList>
    </citation>
    <scope>NUCLEOTIDE SEQUENCE [LARGE SCALE GENOMIC DNA]</scope>
</reference>
<dbReference type="OrthoDB" id="10373246at2759"/>
<dbReference type="KEGG" id="pvv:PVVCY_1302960"/>
<dbReference type="EMBL" id="LR215069">
    <property type="protein sequence ID" value="VEV58359.1"/>
    <property type="molecule type" value="Genomic_DNA"/>
</dbReference>
<protein>
    <submittedName>
        <fullName evidence="2">Fam-a protein</fullName>
    </submittedName>
</protein>
<name>A0A449BYG9_PLAVN</name>
<dbReference type="InterPro" id="IPR006486">
    <property type="entry name" value="PYST_A"/>
</dbReference>
<accession>A0A449BYG9</accession>
<evidence type="ECO:0000256" key="1">
    <source>
        <dbReference type="SAM" id="SignalP"/>
    </source>
</evidence>
<dbReference type="PROSITE" id="PS51257">
    <property type="entry name" value="PROKAR_LIPOPROTEIN"/>
    <property type="match status" value="1"/>
</dbReference>
<dbReference type="AlphaFoldDB" id="A0A449BYG9"/>
<gene>
    <name evidence="2" type="ORF">PVVCY_1302960</name>
</gene>
<keyword evidence="1" id="KW-0732">Signal</keyword>
<dbReference type="NCBIfam" id="TIGR01599">
    <property type="entry name" value="PYST-A"/>
    <property type="match status" value="1"/>
</dbReference>
<evidence type="ECO:0000313" key="3">
    <source>
        <dbReference type="Proteomes" id="UP000290582"/>
    </source>
</evidence>
<proteinExistence type="predicted"/>
<dbReference type="Proteomes" id="UP000290582">
    <property type="component" value="Chromosome PVVCY_13"/>
</dbReference>
<dbReference type="SUPFAM" id="SSF55961">
    <property type="entry name" value="Bet v1-like"/>
    <property type="match status" value="1"/>
</dbReference>